<dbReference type="Proteomes" id="UP000821865">
    <property type="component" value="Chromosome 1"/>
</dbReference>
<reference evidence="1" key="1">
    <citation type="submission" date="2020-05" db="EMBL/GenBank/DDBJ databases">
        <title>Large-scale comparative analyses of tick genomes elucidate their genetic diversity and vector capacities.</title>
        <authorList>
            <person name="Jia N."/>
            <person name="Wang J."/>
            <person name="Shi W."/>
            <person name="Du L."/>
            <person name="Sun Y."/>
            <person name="Zhan W."/>
            <person name="Jiang J."/>
            <person name="Wang Q."/>
            <person name="Zhang B."/>
            <person name="Ji P."/>
            <person name="Sakyi L.B."/>
            <person name="Cui X."/>
            <person name="Yuan T."/>
            <person name="Jiang B."/>
            <person name="Yang W."/>
            <person name="Lam T.T.-Y."/>
            <person name="Chang Q."/>
            <person name="Ding S."/>
            <person name="Wang X."/>
            <person name="Zhu J."/>
            <person name="Ruan X."/>
            <person name="Zhao L."/>
            <person name="Wei J."/>
            <person name="Que T."/>
            <person name="Du C."/>
            <person name="Cheng J."/>
            <person name="Dai P."/>
            <person name="Han X."/>
            <person name="Huang E."/>
            <person name="Gao Y."/>
            <person name="Liu J."/>
            <person name="Shao H."/>
            <person name="Ye R."/>
            <person name="Li L."/>
            <person name="Wei W."/>
            <person name="Wang X."/>
            <person name="Wang C."/>
            <person name="Yang T."/>
            <person name="Huo Q."/>
            <person name="Li W."/>
            <person name="Guo W."/>
            <person name="Chen H."/>
            <person name="Zhou L."/>
            <person name="Ni X."/>
            <person name="Tian J."/>
            <person name="Zhou Y."/>
            <person name="Sheng Y."/>
            <person name="Liu T."/>
            <person name="Pan Y."/>
            <person name="Xia L."/>
            <person name="Li J."/>
            <person name="Zhao F."/>
            <person name="Cao W."/>
        </authorList>
    </citation>
    <scope>NUCLEOTIDE SEQUENCE</scope>
    <source>
        <strain evidence="1">Dsil-2018</strain>
    </source>
</reference>
<evidence type="ECO:0000313" key="2">
    <source>
        <dbReference type="Proteomes" id="UP000821865"/>
    </source>
</evidence>
<keyword evidence="2" id="KW-1185">Reference proteome</keyword>
<gene>
    <name evidence="1" type="ORF">HPB49_003489</name>
</gene>
<evidence type="ECO:0000313" key="1">
    <source>
        <dbReference type="EMBL" id="KAH7977756.1"/>
    </source>
</evidence>
<protein>
    <submittedName>
        <fullName evidence="1">Uncharacterized protein</fullName>
    </submittedName>
</protein>
<accession>A0ACB8DTZ0</accession>
<sequence length="254" mass="27306">MPGTIEGSDGAVNETNGLQVSSRIMSQQQACSAPKSNRSSSYFDNPAEVSTNQPRSQSRDVLTGFIADVFNPDNPGTAKGRRLCPTRNFQQVERLLWLTALVLRRCRDPAVTDKLATRHDSWSFRIPRWTTSSSEGSDVVKTAQAIDAAAKDAGEIARATGSPSTEATVNKMTTKGGTCSRCGGDHSPSQCQFSQAQCFTWEKLNTSHGFAEGGGRTADSSSSLDQAMVPHQPAVRVAVASVRDGDVRQQVRVL</sequence>
<name>A0ACB8DTZ0_DERSI</name>
<organism evidence="1 2">
    <name type="scientific">Dermacentor silvarum</name>
    <name type="common">Tick</name>
    <dbReference type="NCBI Taxonomy" id="543639"/>
    <lineage>
        <taxon>Eukaryota</taxon>
        <taxon>Metazoa</taxon>
        <taxon>Ecdysozoa</taxon>
        <taxon>Arthropoda</taxon>
        <taxon>Chelicerata</taxon>
        <taxon>Arachnida</taxon>
        <taxon>Acari</taxon>
        <taxon>Parasitiformes</taxon>
        <taxon>Ixodida</taxon>
        <taxon>Ixodoidea</taxon>
        <taxon>Ixodidae</taxon>
        <taxon>Rhipicephalinae</taxon>
        <taxon>Dermacentor</taxon>
    </lineage>
</organism>
<proteinExistence type="predicted"/>
<comment type="caution">
    <text evidence="1">The sequence shown here is derived from an EMBL/GenBank/DDBJ whole genome shotgun (WGS) entry which is preliminary data.</text>
</comment>
<dbReference type="EMBL" id="CM023470">
    <property type="protein sequence ID" value="KAH7977756.1"/>
    <property type="molecule type" value="Genomic_DNA"/>
</dbReference>